<proteinExistence type="inferred from homology"/>
<dbReference type="InterPro" id="IPR033645">
    <property type="entry name" value="VirB9/CagX/TrbG_C"/>
</dbReference>
<accession>A0ABP9M8U5</accession>
<keyword evidence="5" id="KW-1185">Reference proteome</keyword>
<dbReference type="InterPro" id="IPR038161">
    <property type="entry name" value="VirB9/CagX/TrbG_C_sf"/>
</dbReference>
<dbReference type="Pfam" id="PF03524">
    <property type="entry name" value="CagX"/>
    <property type="match status" value="1"/>
</dbReference>
<dbReference type="RefSeq" id="WP_300646917.1">
    <property type="nucleotide sequence ID" value="NZ_BAABKD010000011.1"/>
</dbReference>
<dbReference type="EMBL" id="BAABKD010000011">
    <property type="protein sequence ID" value="GAA5091690.1"/>
    <property type="molecule type" value="Genomic_DNA"/>
</dbReference>
<dbReference type="InterPro" id="IPR010258">
    <property type="entry name" value="Conjugal_tfr_TrbG/VirB9/CagX"/>
</dbReference>
<comment type="caution">
    <text evidence="4">The sequence shown here is derived from an EMBL/GenBank/DDBJ whole genome shotgun (WGS) entry which is preliminary data.</text>
</comment>
<dbReference type="CDD" id="cd06911">
    <property type="entry name" value="VirB9_CagX_TrbG"/>
    <property type="match status" value="1"/>
</dbReference>
<evidence type="ECO:0000256" key="1">
    <source>
        <dbReference type="ARBA" id="ARBA00006135"/>
    </source>
</evidence>
<reference evidence="5" key="1">
    <citation type="journal article" date="2019" name="Int. J. Syst. Evol. Microbiol.">
        <title>The Global Catalogue of Microorganisms (GCM) 10K type strain sequencing project: providing services to taxonomists for standard genome sequencing and annotation.</title>
        <authorList>
            <consortium name="The Broad Institute Genomics Platform"/>
            <consortium name="The Broad Institute Genome Sequencing Center for Infectious Disease"/>
            <person name="Wu L."/>
            <person name="Ma J."/>
        </authorList>
    </citation>
    <scope>NUCLEOTIDE SEQUENCE [LARGE SCALE GENOMIC DNA]</scope>
    <source>
        <strain evidence="5">JCM 18423</strain>
    </source>
</reference>
<evidence type="ECO:0000313" key="5">
    <source>
        <dbReference type="Proteomes" id="UP001500227"/>
    </source>
</evidence>
<evidence type="ECO:0000313" key="4">
    <source>
        <dbReference type="EMBL" id="GAA5091690.1"/>
    </source>
</evidence>
<dbReference type="NCBIfam" id="TIGR02781">
    <property type="entry name" value="VirB9"/>
    <property type="match status" value="1"/>
</dbReference>
<protein>
    <submittedName>
        <fullName evidence="4">TrbG/VirB9 family P-type conjugative transfer protein</fullName>
    </submittedName>
</protein>
<name>A0ABP9M8U5_9BURK</name>
<dbReference type="Proteomes" id="UP001500227">
    <property type="component" value="Unassembled WGS sequence"/>
</dbReference>
<gene>
    <name evidence="4" type="ORF">GCM10023337_17780</name>
</gene>
<feature type="chain" id="PRO_5045157285" evidence="3">
    <location>
        <begin position="24"/>
        <end position="271"/>
    </location>
</feature>
<organism evidence="4 5">
    <name type="scientific">Paenalcaligenes hermetiae</name>
    <dbReference type="NCBI Taxonomy" id="1157987"/>
    <lineage>
        <taxon>Bacteria</taxon>
        <taxon>Pseudomonadati</taxon>
        <taxon>Pseudomonadota</taxon>
        <taxon>Betaproteobacteria</taxon>
        <taxon>Burkholderiales</taxon>
        <taxon>Alcaligenaceae</taxon>
        <taxon>Paenalcaligenes</taxon>
    </lineage>
</organism>
<dbReference type="InterPro" id="IPR014148">
    <property type="entry name" value="VirB9"/>
</dbReference>
<dbReference type="Gene3D" id="2.60.40.2500">
    <property type="match status" value="1"/>
</dbReference>
<keyword evidence="2 3" id="KW-0732">Signal</keyword>
<feature type="signal peptide" evidence="3">
    <location>
        <begin position="1"/>
        <end position="23"/>
    </location>
</feature>
<comment type="similarity">
    <text evidence="1">Belongs to the TrbG/VirB9 family.</text>
</comment>
<evidence type="ECO:0000256" key="3">
    <source>
        <dbReference type="SAM" id="SignalP"/>
    </source>
</evidence>
<evidence type="ECO:0000256" key="2">
    <source>
        <dbReference type="ARBA" id="ARBA00022729"/>
    </source>
</evidence>
<sequence>MMGKTYKKLLLAALFLGAGQAQALVVPERSPLDGRIQTVTYSTDNVVKVTAKVGHAVLIQLEEDERLEGDSAALGMGDAEGWSLAVKGNNIIFKPIVERSDTNLIITTNKRTYVFQLSVNDKAKYPTYVLRFHYPDTVLKQKNKIKKEREQAMNLVLGRTESVVHKANQNYWGYGDRALAPTALFDDGRFTYFDFNNGRELPAIYKKMPDGTESLVNSHVEGSKVVVHETARHFVLRLGQSVLGIENRGFDEQGSFNRLGTSTPGTVRIVK</sequence>